<dbReference type="AlphaFoldDB" id="F0WFT7"/>
<dbReference type="InterPro" id="IPR032678">
    <property type="entry name" value="tRNA-synt_1_cat_dom"/>
</dbReference>
<dbReference type="PANTHER" id="PTHR10890">
    <property type="entry name" value="CYSTEINYL-TRNA SYNTHETASE"/>
    <property type="match status" value="1"/>
</dbReference>
<evidence type="ECO:0000256" key="5">
    <source>
        <dbReference type="ARBA" id="ARBA00022741"/>
    </source>
</evidence>
<dbReference type="InterPro" id="IPR009080">
    <property type="entry name" value="tRNAsynth_Ia_anticodon-bd"/>
</dbReference>
<dbReference type="NCBIfam" id="TIGR00435">
    <property type="entry name" value="cysS"/>
    <property type="match status" value="1"/>
</dbReference>
<name>F0WFT7_9STRA</name>
<dbReference type="Gene3D" id="3.40.50.620">
    <property type="entry name" value="HUPs"/>
    <property type="match status" value="1"/>
</dbReference>
<evidence type="ECO:0000256" key="2">
    <source>
        <dbReference type="ARBA" id="ARBA00012832"/>
    </source>
</evidence>
<comment type="cofactor">
    <cofactor evidence="1">
        <name>Zn(2+)</name>
        <dbReference type="ChEBI" id="CHEBI:29105"/>
    </cofactor>
</comment>
<feature type="coiled-coil region" evidence="11">
    <location>
        <begin position="567"/>
        <end position="594"/>
    </location>
</feature>
<proteinExistence type="inferred from homology"/>
<dbReference type="GO" id="GO:0005737">
    <property type="term" value="C:cytoplasm"/>
    <property type="evidence" value="ECO:0007669"/>
    <property type="project" value="TreeGrafter"/>
</dbReference>
<protein>
    <recommendedName>
        <fullName evidence="2">cysteine--tRNA ligase</fullName>
        <ecNumber evidence="2">6.1.1.16</ecNumber>
    </recommendedName>
    <alternativeName>
        <fullName evidence="10">Cysteinyl-tRNA synthetase</fullName>
    </alternativeName>
</protein>
<keyword evidence="5" id="KW-0547">Nucleotide-binding</keyword>
<keyword evidence="3" id="KW-0436">Ligase</keyword>
<evidence type="ECO:0000259" key="13">
    <source>
        <dbReference type="Pfam" id="PF01406"/>
    </source>
</evidence>
<dbReference type="EMBL" id="FR824130">
    <property type="protein sequence ID" value="CCA20071.1"/>
    <property type="molecule type" value="Genomic_DNA"/>
</dbReference>
<keyword evidence="7" id="KW-0067">ATP-binding</keyword>
<keyword evidence="4" id="KW-0479">Metal-binding</keyword>
<evidence type="ECO:0000256" key="4">
    <source>
        <dbReference type="ARBA" id="ARBA00022723"/>
    </source>
</evidence>
<feature type="compositionally biased region" description="Basic residues" evidence="12">
    <location>
        <begin position="632"/>
        <end position="644"/>
    </location>
</feature>
<dbReference type="HAMAP" id="MF_00041">
    <property type="entry name" value="Cys_tRNA_synth"/>
    <property type="match status" value="1"/>
</dbReference>
<dbReference type="EC" id="6.1.1.16" evidence="2"/>
<evidence type="ECO:0000256" key="11">
    <source>
        <dbReference type="SAM" id="Coils"/>
    </source>
</evidence>
<dbReference type="GO" id="GO:0006423">
    <property type="term" value="P:cysteinyl-tRNA aminoacylation"/>
    <property type="evidence" value="ECO:0007669"/>
    <property type="project" value="InterPro"/>
</dbReference>
<dbReference type="SUPFAM" id="SSF52374">
    <property type="entry name" value="Nucleotidylyl transferase"/>
    <property type="match status" value="1"/>
</dbReference>
<dbReference type="InterPro" id="IPR024909">
    <property type="entry name" value="Cys-tRNA/MSH_ligase"/>
</dbReference>
<evidence type="ECO:0000256" key="3">
    <source>
        <dbReference type="ARBA" id="ARBA00022598"/>
    </source>
</evidence>
<organism evidence="14">
    <name type="scientific">Albugo laibachii Nc14</name>
    <dbReference type="NCBI Taxonomy" id="890382"/>
    <lineage>
        <taxon>Eukaryota</taxon>
        <taxon>Sar</taxon>
        <taxon>Stramenopiles</taxon>
        <taxon>Oomycota</taxon>
        <taxon>Peronosporomycetes</taxon>
        <taxon>Albuginales</taxon>
        <taxon>Albuginaceae</taxon>
        <taxon>Albugo</taxon>
    </lineage>
</organism>
<feature type="region of interest" description="Disordered" evidence="12">
    <location>
        <begin position="621"/>
        <end position="644"/>
    </location>
</feature>
<sequence>MRSIRSAACTSFRLSRQRRYTSVVAWNSLTRSLQQVVPPIDHKLGGKQSDIEDTSCIRKWYACGPTVYDRAHLGHARAYVSQDIIRRIIERQFGISFFLVMGVTDIDDKIIQRAKERQIHYLELARAEESQFFYDLDRLGVRRPHAVTRVSEHVEEIIRFIERIVLNGFAYIASDVSGVYFDTEQLGTEYGKLDPSQGSSVEAVELMYESKDSIKKNPKDFVLWKTVKEPQNEPCWESPWGLGRPGWHIECSAMIHYVLGDKIDLHTGGIDLRFPHHNNEIAQSEAHNYPQNKTCCSVHQINEPWCRHFLHFGHLYIQGQKMSKSLKNFTTIEAFLEKHTADQFRVFCLQYKYRSNIHYSSERMRDAAAFIDKLCNFFRNVEAYSSHESSEASKKCTDLDLEILKALFHAKERVSICLADDFDTPSALQHISKMVSRANEYLLTRQEHNPIEIRMAIAQYVLDVLELFGMRQLYEEFAHLGDQKVIRKISDSERRSESSGIRLDGLMQAVVDFRAQVRQRALEEGSSSILELCDAFRNDALPSLGIQLKDLGSGRTTCTFEQPSHAAEDAEAEKRLARERLKAKEKEYQQMMNIPPQVLFQIGPMYAGKYSAFDAQGLPTKDAVTNEPLSKSQRKKLQKKQLKHQIAYKKYQNLNK</sequence>
<dbReference type="Pfam" id="PF01406">
    <property type="entry name" value="tRNA-synt_1e"/>
    <property type="match status" value="1"/>
</dbReference>
<evidence type="ECO:0000256" key="9">
    <source>
        <dbReference type="ARBA" id="ARBA00023146"/>
    </source>
</evidence>
<dbReference type="InterPro" id="IPR015803">
    <property type="entry name" value="Cys-tRNA-ligase"/>
</dbReference>
<evidence type="ECO:0000256" key="8">
    <source>
        <dbReference type="ARBA" id="ARBA00022917"/>
    </source>
</evidence>
<evidence type="ECO:0000256" key="1">
    <source>
        <dbReference type="ARBA" id="ARBA00001947"/>
    </source>
</evidence>
<evidence type="ECO:0000256" key="10">
    <source>
        <dbReference type="ARBA" id="ARBA00031499"/>
    </source>
</evidence>
<dbReference type="PRINTS" id="PR00983">
    <property type="entry name" value="TRNASYNTHCYS"/>
</dbReference>
<keyword evidence="8" id="KW-0648">Protein biosynthesis</keyword>
<dbReference type="GO" id="GO:0005524">
    <property type="term" value="F:ATP binding"/>
    <property type="evidence" value="ECO:0007669"/>
    <property type="project" value="UniProtKB-KW"/>
</dbReference>
<dbReference type="Gene3D" id="1.20.120.1910">
    <property type="entry name" value="Cysteine-tRNA ligase, C-terminal anti-codon recognition domain"/>
    <property type="match status" value="1"/>
</dbReference>
<keyword evidence="6" id="KW-0862">Zinc</keyword>
<reference evidence="14" key="1">
    <citation type="journal article" date="2011" name="PLoS Biol.">
        <title>Gene gain and loss during evolution of obligate parasitism in the white rust pathogen of Arabidopsis thaliana.</title>
        <authorList>
            <person name="Kemen E."/>
            <person name="Gardiner A."/>
            <person name="Schultz-Larsen T."/>
            <person name="Kemen A.C."/>
            <person name="Balmuth A.L."/>
            <person name="Robert-Seilaniantz A."/>
            <person name="Bailey K."/>
            <person name="Holub E."/>
            <person name="Studholme D.J."/>
            <person name="Maclean D."/>
            <person name="Jones J.D."/>
        </authorList>
    </citation>
    <scope>NUCLEOTIDE SEQUENCE</scope>
</reference>
<keyword evidence="9 14" id="KW-0030">Aminoacyl-tRNA synthetase</keyword>
<dbReference type="PANTHER" id="PTHR10890:SF3">
    <property type="entry name" value="CYSTEINE--TRNA LIGASE, CYTOPLASMIC"/>
    <property type="match status" value="1"/>
</dbReference>
<accession>F0WFT7</accession>
<feature type="domain" description="tRNA synthetases class I catalytic" evidence="13">
    <location>
        <begin position="59"/>
        <end position="367"/>
    </location>
</feature>
<evidence type="ECO:0000256" key="7">
    <source>
        <dbReference type="ARBA" id="ARBA00022840"/>
    </source>
</evidence>
<evidence type="ECO:0000256" key="12">
    <source>
        <dbReference type="SAM" id="MobiDB-lite"/>
    </source>
</evidence>
<dbReference type="InterPro" id="IPR014729">
    <property type="entry name" value="Rossmann-like_a/b/a_fold"/>
</dbReference>
<dbReference type="CDD" id="cd00672">
    <property type="entry name" value="CysRS_core"/>
    <property type="match status" value="1"/>
</dbReference>
<gene>
    <name evidence="14" type="primary">AlNc14C85G5472</name>
    <name evidence="14" type="ORF">ALNC14_062140</name>
</gene>
<dbReference type="HOGENOM" id="CLU_013528_3_2_1"/>
<dbReference type="GO" id="GO:0046872">
    <property type="term" value="F:metal ion binding"/>
    <property type="evidence" value="ECO:0007669"/>
    <property type="project" value="UniProtKB-KW"/>
</dbReference>
<evidence type="ECO:0000313" key="14">
    <source>
        <dbReference type="EMBL" id="CCA20071.1"/>
    </source>
</evidence>
<dbReference type="SUPFAM" id="SSF47323">
    <property type="entry name" value="Anticodon-binding domain of a subclass of class I aminoacyl-tRNA synthetases"/>
    <property type="match status" value="1"/>
</dbReference>
<keyword evidence="11" id="KW-0175">Coiled coil</keyword>
<reference evidence="14" key="2">
    <citation type="submission" date="2011-02" db="EMBL/GenBank/DDBJ databases">
        <authorList>
            <person name="MacLean D."/>
        </authorList>
    </citation>
    <scope>NUCLEOTIDE SEQUENCE</scope>
</reference>
<dbReference type="GO" id="GO:0004817">
    <property type="term" value="F:cysteine-tRNA ligase activity"/>
    <property type="evidence" value="ECO:0007669"/>
    <property type="project" value="UniProtKB-EC"/>
</dbReference>
<evidence type="ECO:0000256" key="6">
    <source>
        <dbReference type="ARBA" id="ARBA00022833"/>
    </source>
</evidence>